<sequence>MVHLPRGVFAALLLLAGPAVAATPAAPPESPAGADKATAPIVLANHRAVYDLSLASSTGTRPVEGARGRIVLDFRGDACRGYTMQTRQVTELTSGESGTRLSDLRSTTFEGGDGKEFRFNTTTSSDNQKAAPVEGSATTDDGKLTIRLKGTPKPITATGPALFPSAHMKRLIEAARAGQTTVSVKVYDGSDDGRKVYDTFAVIGQEASGSAEAAAKADQDKPLQTGSIAGVRRWPVKLTYYTDGAGERTPIYTLAFDLYENGVSGRIKLDYGEFVLAGTMTTLDLEADKAPEKGCAR</sequence>
<evidence type="ECO:0000256" key="1">
    <source>
        <dbReference type="SAM" id="SignalP"/>
    </source>
</evidence>
<name>A0ABU0I0C7_9HYPH</name>
<proteinExistence type="predicted"/>
<feature type="signal peptide" evidence="1">
    <location>
        <begin position="1"/>
        <end position="21"/>
    </location>
</feature>
<dbReference type="Pfam" id="PF08904">
    <property type="entry name" value="EipB_like"/>
    <property type="match status" value="1"/>
</dbReference>
<evidence type="ECO:0000313" key="2">
    <source>
        <dbReference type="EMBL" id="MDQ0447176.1"/>
    </source>
</evidence>
<gene>
    <name evidence="2" type="ORF">QO012_001672</name>
</gene>
<dbReference type="Proteomes" id="UP001231124">
    <property type="component" value="Unassembled WGS sequence"/>
</dbReference>
<dbReference type="EMBL" id="JAUSVP010000004">
    <property type="protein sequence ID" value="MDQ0447176.1"/>
    <property type="molecule type" value="Genomic_DNA"/>
</dbReference>
<evidence type="ECO:0008006" key="4">
    <source>
        <dbReference type="Google" id="ProtNLM"/>
    </source>
</evidence>
<dbReference type="InterPro" id="IPR015000">
    <property type="entry name" value="EipB-like"/>
</dbReference>
<keyword evidence="1" id="KW-0732">Signal</keyword>
<protein>
    <recommendedName>
        <fullName evidence="4">ATP-binding protein</fullName>
    </recommendedName>
</protein>
<dbReference type="RefSeq" id="WP_238207244.1">
    <property type="nucleotide sequence ID" value="NZ_BPQE01000033.1"/>
</dbReference>
<evidence type="ECO:0000313" key="3">
    <source>
        <dbReference type="Proteomes" id="UP001231124"/>
    </source>
</evidence>
<feature type="chain" id="PRO_5045999206" description="ATP-binding protein" evidence="1">
    <location>
        <begin position="22"/>
        <end position="297"/>
    </location>
</feature>
<reference evidence="2 3" key="1">
    <citation type="submission" date="2023-07" db="EMBL/GenBank/DDBJ databases">
        <title>Genomic Encyclopedia of Type Strains, Phase IV (KMG-IV): sequencing the most valuable type-strain genomes for metagenomic binning, comparative biology and taxonomic classification.</title>
        <authorList>
            <person name="Goeker M."/>
        </authorList>
    </citation>
    <scope>NUCLEOTIDE SEQUENCE [LARGE SCALE GENOMIC DNA]</scope>
    <source>
        <strain evidence="2 3">DSM 19013</strain>
    </source>
</reference>
<organism evidence="2 3">
    <name type="scientific">Methylobacterium aerolatum</name>
    <dbReference type="NCBI Taxonomy" id="418708"/>
    <lineage>
        <taxon>Bacteria</taxon>
        <taxon>Pseudomonadati</taxon>
        <taxon>Pseudomonadota</taxon>
        <taxon>Alphaproteobacteria</taxon>
        <taxon>Hyphomicrobiales</taxon>
        <taxon>Methylobacteriaceae</taxon>
        <taxon>Methylobacterium</taxon>
    </lineage>
</organism>
<keyword evidence="3" id="KW-1185">Reference proteome</keyword>
<comment type="caution">
    <text evidence="2">The sequence shown here is derived from an EMBL/GenBank/DDBJ whole genome shotgun (WGS) entry which is preliminary data.</text>
</comment>
<accession>A0ABU0I0C7</accession>